<evidence type="ECO:0000313" key="6">
    <source>
        <dbReference type="EMBL" id="BBL88632.1"/>
    </source>
</evidence>
<evidence type="ECO:0000259" key="5">
    <source>
        <dbReference type="PROSITE" id="PS50931"/>
    </source>
</evidence>
<protein>
    <submittedName>
        <fullName evidence="6">LysR family transcriptional regulator</fullName>
    </submittedName>
</protein>
<name>A0A510I4I6_9VIBR</name>
<organism evidence="6 7">
    <name type="scientific">Vibrio rotiferianus</name>
    <dbReference type="NCBI Taxonomy" id="190895"/>
    <lineage>
        <taxon>Bacteria</taxon>
        <taxon>Pseudomonadati</taxon>
        <taxon>Pseudomonadota</taxon>
        <taxon>Gammaproteobacteria</taxon>
        <taxon>Vibrionales</taxon>
        <taxon>Vibrionaceae</taxon>
        <taxon>Vibrio</taxon>
    </lineage>
</organism>
<dbReference type="InterPro" id="IPR050389">
    <property type="entry name" value="LysR-type_TF"/>
</dbReference>
<dbReference type="PROSITE" id="PS50931">
    <property type="entry name" value="HTH_LYSR"/>
    <property type="match status" value="1"/>
</dbReference>
<sequence>MKDKQMLNLDFNSIKVLRVLGEELNTQRAADRLFLSQSAVSKALKRLREQFDDELFIRTHQGMVPSEKCSRLLSKLPSVMHNLEELYSHKDEFEPKKYRGNIKIHLNGTLARPLLRTLFMRLNQLAPKATITLESWSTTTERQLLSGDVDMAINYTPIDVSNNIAQIETNSPEVRLCCHKDSPLVKQDKVSLEEVAQYPLVVVRMPDFVRKDNRIISYYQEHGFKPRVLLRCDKLDICLDTVRKIHSVMAVCEITRQGLFEELTLININHWDDIVHNKIGCFVNQKFKSTPFSQWLIQVIQEEIEALY</sequence>
<dbReference type="PANTHER" id="PTHR30118">
    <property type="entry name" value="HTH-TYPE TRANSCRIPTIONAL REGULATOR LEUO-RELATED"/>
    <property type="match status" value="1"/>
</dbReference>
<dbReference type="Gene3D" id="3.40.190.290">
    <property type="match status" value="1"/>
</dbReference>
<keyword evidence="2" id="KW-0805">Transcription regulation</keyword>
<evidence type="ECO:0000256" key="1">
    <source>
        <dbReference type="ARBA" id="ARBA00009437"/>
    </source>
</evidence>
<feature type="domain" description="HTH lysR-type" evidence="5">
    <location>
        <begin position="9"/>
        <end position="66"/>
    </location>
</feature>
<keyword evidence="4" id="KW-0804">Transcription</keyword>
<dbReference type="SUPFAM" id="SSF53850">
    <property type="entry name" value="Periplasmic binding protein-like II"/>
    <property type="match status" value="1"/>
</dbReference>
<dbReference type="RefSeq" id="WP_143692393.1">
    <property type="nucleotide sequence ID" value="NZ_AP019798.1"/>
</dbReference>
<dbReference type="Proteomes" id="UP000315115">
    <property type="component" value="Chromosome 1"/>
</dbReference>
<dbReference type="InterPro" id="IPR000847">
    <property type="entry name" value="LysR_HTH_N"/>
</dbReference>
<dbReference type="AlphaFoldDB" id="A0A510I4I6"/>
<dbReference type="InterPro" id="IPR036390">
    <property type="entry name" value="WH_DNA-bd_sf"/>
</dbReference>
<dbReference type="CDD" id="cd05466">
    <property type="entry name" value="PBP2_LTTR_substrate"/>
    <property type="match status" value="1"/>
</dbReference>
<reference evidence="7" key="1">
    <citation type="submission" date="2019-07" db="EMBL/GenBank/DDBJ databases">
        <title>Complete Genome Sequences of Vibrion rotiferianus strain AM7.</title>
        <authorList>
            <person name="Miyazaki K."/>
            <person name="Wiseschart A."/>
            <person name="Pootanakit K."/>
            <person name="Ishimori K."/>
            <person name="Kitahara K."/>
        </authorList>
    </citation>
    <scope>NUCLEOTIDE SEQUENCE [LARGE SCALE GENOMIC DNA]</scope>
    <source>
        <strain evidence="7">AM7</strain>
    </source>
</reference>
<dbReference type="PANTHER" id="PTHR30118:SF7">
    <property type="entry name" value="TRANSCRIPTIONAL REGULATOR LYSR FAMILY"/>
    <property type="match status" value="1"/>
</dbReference>
<comment type="similarity">
    <text evidence="1">Belongs to the LysR transcriptional regulatory family.</text>
</comment>
<dbReference type="Gene3D" id="1.10.10.10">
    <property type="entry name" value="Winged helix-like DNA-binding domain superfamily/Winged helix DNA-binding domain"/>
    <property type="match status" value="1"/>
</dbReference>
<keyword evidence="3" id="KW-0238">DNA-binding</keyword>
<dbReference type="SUPFAM" id="SSF46785">
    <property type="entry name" value="Winged helix' DNA-binding domain"/>
    <property type="match status" value="1"/>
</dbReference>
<accession>A0A510I4I6</accession>
<dbReference type="GO" id="GO:0003677">
    <property type="term" value="F:DNA binding"/>
    <property type="evidence" value="ECO:0007669"/>
    <property type="project" value="UniProtKB-KW"/>
</dbReference>
<gene>
    <name evidence="6" type="ORF">VroAM7_12850</name>
</gene>
<dbReference type="InterPro" id="IPR036388">
    <property type="entry name" value="WH-like_DNA-bd_sf"/>
</dbReference>
<dbReference type="PRINTS" id="PR00039">
    <property type="entry name" value="HTHLYSR"/>
</dbReference>
<dbReference type="EMBL" id="AP019798">
    <property type="protein sequence ID" value="BBL88632.1"/>
    <property type="molecule type" value="Genomic_DNA"/>
</dbReference>
<evidence type="ECO:0000256" key="4">
    <source>
        <dbReference type="ARBA" id="ARBA00023163"/>
    </source>
</evidence>
<evidence type="ECO:0000256" key="3">
    <source>
        <dbReference type="ARBA" id="ARBA00023125"/>
    </source>
</evidence>
<dbReference type="Pfam" id="PF00126">
    <property type="entry name" value="HTH_1"/>
    <property type="match status" value="1"/>
</dbReference>
<evidence type="ECO:0000313" key="7">
    <source>
        <dbReference type="Proteomes" id="UP000315115"/>
    </source>
</evidence>
<dbReference type="InterPro" id="IPR005119">
    <property type="entry name" value="LysR_subst-bd"/>
</dbReference>
<evidence type="ECO:0000256" key="2">
    <source>
        <dbReference type="ARBA" id="ARBA00023015"/>
    </source>
</evidence>
<proteinExistence type="inferred from homology"/>
<dbReference type="GO" id="GO:0003700">
    <property type="term" value="F:DNA-binding transcription factor activity"/>
    <property type="evidence" value="ECO:0007669"/>
    <property type="project" value="InterPro"/>
</dbReference>
<dbReference type="Pfam" id="PF03466">
    <property type="entry name" value="LysR_substrate"/>
    <property type="match status" value="1"/>
</dbReference>